<sequence length="235" mass="23993">MTTTTPHSGKVALVTGGNRGIGLETGRQLAALGFTVLLGSRDLAKGEAAARQLGGKVEAIALDVASPHAAALAAAEIERRFARLDMLVNNAAIHYDPRARALKPDWTVIREAFETNVFGAWRIAAACAPLLSASGHGRMINVSSEGGSLASMGAGAPAYSTTKATLNALTCILAAELRGAGVLVNAICPGWVATDMGGPGGRPVAQGAAGIVWAATLPDDGPTGGFFRDGKRLPW</sequence>
<dbReference type="Pfam" id="PF00106">
    <property type="entry name" value="adh_short"/>
    <property type="match status" value="1"/>
</dbReference>
<evidence type="ECO:0000256" key="2">
    <source>
        <dbReference type="ARBA" id="ARBA00022857"/>
    </source>
</evidence>
<protein>
    <submittedName>
        <fullName evidence="5">SDR family NAD(P)-dependent oxidoreductase</fullName>
    </submittedName>
</protein>
<gene>
    <name evidence="5" type="ORF">H0241_23230</name>
</gene>
<accession>A0A838BAN4</accession>
<reference evidence="5 6" key="1">
    <citation type="submission" date="2020-07" db="EMBL/GenBank/DDBJ databases">
        <title>Definition of the novel symbiovar canariense within Mesorhizobium novociceri, a new species of genus Mesorhizobium nodulating Cicer canariense in the Caldera de Taburiente National Park (La Palma, Canary Islands).</title>
        <authorList>
            <person name="Leon-Barrios M."/>
            <person name="Perez-Yepez J."/>
            <person name="Flores-Felix J.D."/>
            <person name="Ramirez-Baena M.H."/>
            <person name="Pulido-Suarez L."/>
            <person name="Igual J.M."/>
            <person name="Velazquez E."/>
            <person name="Peix A."/>
        </authorList>
    </citation>
    <scope>NUCLEOTIDE SEQUENCE [LARGE SCALE GENOMIC DNA]</scope>
    <source>
        <strain evidence="5 6">CCANP35</strain>
    </source>
</reference>
<dbReference type="PANTHER" id="PTHR43490">
    <property type="entry name" value="(+)-NEOMENTHOL DEHYDROGENASE"/>
    <property type="match status" value="1"/>
</dbReference>
<name>A0A838BAN4_9HYPH</name>
<dbReference type="Gene3D" id="3.40.50.720">
    <property type="entry name" value="NAD(P)-binding Rossmann-like Domain"/>
    <property type="match status" value="1"/>
</dbReference>
<evidence type="ECO:0000256" key="3">
    <source>
        <dbReference type="ARBA" id="ARBA00023002"/>
    </source>
</evidence>
<evidence type="ECO:0000256" key="4">
    <source>
        <dbReference type="RuleBase" id="RU000363"/>
    </source>
</evidence>
<comment type="caution">
    <text evidence="5">The sequence shown here is derived from an EMBL/GenBank/DDBJ whole genome shotgun (WGS) entry which is preliminary data.</text>
</comment>
<dbReference type="RefSeq" id="WP_181060173.1">
    <property type="nucleotide sequence ID" value="NZ_JACDTY010000013.1"/>
</dbReference>
<dbReference type="InterPro" id="IPR002347">
    <property type="entry name" value="SDR_fam"/>
</dbReference>
<comment type="similarity">
    <text evidence="1 4">Belongs to the short-chain dehydrogenases/reductases (SDR) family.</text>
</comment>
<evidence type="ECO:0000256" key="1">
    <source>
        <dbReference type="ARBA" id="ARBA00006484"/>
    </source>
</evidence>
<evidence type="ECO:0000313" key="6">
    <source>
        <dbReference type="Proteomes" id="UP000558284"/>
    </source>
</evidence>
<evidence type="ECO:0000313" key="5">
    <source>
        <dbReference type="EMBL" id="MBA1143137.1"/>
    </source>
</evidence>
<dbReference type="InterPro" id="IPR036291">
    <property type="entry name" value="NAD(P)-bd_dom_sf"/>
</dbReference>
<dbReference type="GO" id="GO:0016491">
    <property type="term" value="F:oxidoreductase activity"/>
    <property type="evidence" value="ECO:0007669"/>
    <property type="project" value="UniProtKB-KW"/>
</dbReference>
<dbReference type="PRINTS" id="PR00081">
    <property type="entry name" value="GDHRDH"/>
</dbReference>
<dbReference type="AlphaFoldDB" id="A0A838BAN4"/>
<dbReference type="EMBL" id="JACDTY010000013">
    <property type="protein sequence ID" value="MBA1143137.1"/>
    <property type="molecule type" value="Genomic_DNA"/>
</dbReference>
<dbReference type="Proteomes" id="UP000558284">
    <property type="component" value="Unassembled WGS sequence"/>
</dbReference>
<keyword evidence="6" id="KW-1185">Reference proteome</keyword>
<dbReference type="SUPFAM" id="SSF51735">
    <property type="entry name" value="NAD(P)-binding Rossmann-fold domains"/>
    <property type="match status" value="1"/>
</dbReference>
<organism evidence="5 6">
    <name type="scientific">Mesorhizobium neociceri</name>
    <dbReference type="NCBI Taxonomy" id="1307853"/>
    <lineage>
        <taxon>Bacteria</taxon>
        <taxon>Pseudomonadati</taxon>
        <taxon>Pseudomonadota</taxon>
        <taxon>Alphaproteobacteria</taxon>
        <taxon>Hyphomicrobiales</taxon>
        <taxon>Phyllobacteriaceae</taxon>
        <taxon>Mesorhizobium</taxon>
    </lineage>
</organism>
<dbReference type="PANTHER" id="PTHR43490:SF99">
    <property type="entry name" value="SHORT-CHAIN DEHYDROGENASE_REDUCTASE"/>
    <property type="match status" value="1"/>
</dbReference>
<dbReference type="PRINTS" id="PR00080">
    <property type="entry name" value="SDRFAMILY"/>
</dbReference>
<keyword evidence="2" id="KW-0521">NADP</keyword>
<proteinExistence type="inferred from homology"/>
<keyword evidence="3" id="KW-0560">Oxidoreductase</keyword>